<keyword evidence="2" id="KW-1185">Reference proteome</keyword>
<dbReference type="AlphaFoldDB" id="A0A0K1PWF6"/>
<dbReference type="EMBL" id="CP012333">
    <property type="protein sequence ID" value="AKU97852.1"/>
    <property type="molecule type" value="Genomic_DNA"/>
</dbReference>
<dbReference type="KEGG" id="llu:AKJ09_04516"/>
<organism evidence="1 2">
    <name type="scientific">Labilithrix luteola</name>
    <dbReference type="NCBI Taxonomy" id="1391654"/>
    <lineage>
        <taxon>Bacteria</taxon>
        <taxon>Pseudomonadati</taxon>
        <taxon>Myxococcota</taxon>
        <taxon>Polyangia</taxon>
        <taxon>Polyangiales</taxon>
        <taxon>Labilitrichaceae</taxon>
        <taxon>Labilithrix</taxon>
    </lineage>
</organism>
<dbReference type="Proteomes" id="UP000064967">
    <property type="component" value="Chromosome"/>
</dbReference>
<protein>
    <submittedName>
        <fullName evidence="1">Uncharacterized protein</fullName>
    </submittedName>
</protein>
<evidence type="ECO:0000313" key="1">
    <source>
        <dbReference type="EMBL" id="AKU97852.1"/>
    </source>
</evidence>
<sequence>MSNVSGVGNRRDYTNEELEALHKDQASGVIMNKARHDAGFKETDVSMRGDDPSLNETLHHGHINGGEVLGGVVHGLEVGHAVGAIHFPKFMACAPEIALPIVAGLAAQGALYSIEKRKDEVKGAATRDQMHAAMLDNLELPTGYANQAIDKLGVSFTNGSPADRISKQLQTTDKGLRATLQLHCDQGMHAARDMSASGMSKEAFLKANPAVAERYGSDMAFREGFDGMEWAKQQGPAVYDKAVSALMSRDARNDAAHVSYRV</sequence>
<dbReference type="RefSeq" id="WP_146648928.1">
    <property type="nucleotide sequence ID" value="NZ_CP012333.1"/>
</dbReference>
<dbReference type="STRING" id="1391654.AKJ09_04516"/>
<accession>A0A0K1PWF6</accession>
<gene>
    <name evidence="1" type="ORF">AKJ09_04516</name>
</gene>
<evidence type="ECO:0000313" key="2">
    <source>
        <dbReference type="Proteomes" id="UP000064967"/>
    </source>
</evidence>
<name>A0A0K1PWF6_9BACT</name>
<proteinExistence type="predicted"/>
<reference evidence="1 2" key="1">
    <citation type="submission" date="2015-08" db="EMBL/GenBank/DDBJ databases">
        <authorList>
            <person name="Babu N.S."/>
            <person name="Beckwith C.J."/>
            <person name="Beseler K.G."/>
            <person name="Brison A."/>
            <person name="Carone J.V."/>
            <person name="Caskin T.P."/>
            <person name="Diamond M."/>
            <person name="Durham M.E."/>
            <person name="Foxe J.M."/>
            <person name="Go M."/>
            <person name="Henderson B.A."/>
            <person name="Jones I.B."/>
            <person name="McGettigan J.A."/>
            <person name="Micheletti S.J."/>
            <person name="Nasrallah M.E."/>
            <person name="Ortiz D."/>
            <person name="Piller C.R."/>
            <person name="Privatt S.R."/>
            <person name="Schneider S.L."/>
            <person name="Sharp S."/>
            <person name="Smith T.C."/>
            <person name="Stanton J.D."/>
            <person name="Ullery H.E."/>
            <person name="Wilson R.J."/>
            <person name="Serrano M.G."/>
            <person name="Buck G."/>
            <person name="Lee V."/>
            <person name="Wang Y."/>
            <person name="Carvalho R."/>
            <person name="Voegtly L."/>
            <person name="Shi R."/>
            <person name="Duckworth R."/>
            <person name="Johnson A."/>
            <person name="Loviza R."/>
            <person name="Walstead R."/>
            <person name="Shah Z."/>
            <person name="Kiflezghi M."/>
            <person name="Wade K."/>
            <person name="Ball S.L."/>
            <person name="Bradley K.W."/>
            <person name="Asai D.J."/>
            <person name="Bowman C.A."/>
            <person name="Russell D.A."/>
            <person name="Pope W.H."/>
            <person name="Jacobs-Sera D."/>
            <person name="Hendrix R.W."/>
            <person name="Hatfull G.F."/>
        </authorList>
    </citation>
    <scope>NUCLEOTIDE SEQUENCE [LARGE SCALE GENOMIC DNA]</scope>
    <source>
        <strain evidence="1 2">DSM 27648</strain>
    </source>
</reference>